<geneLocation type="plasmid" evidence="1 2">
    <name>unnamed5</name>
</geneLocation>
<evidence type="ECO:0000313" key="1">
    <source>
        <dbReference type="EMBL" id="APE46280.1"/>
    </source>
</evidence>
<reference evidence="1 2" key="1">
    <citation type="submission" date="2016-11" db="EMBL/GenBank/DDBJ databases">
        <title>Complete genome sequence of Sulfitobacter sp. AM1-D1, a toxic bacteria associated with marine dinoflagellate Alexandrium minutum in East China Sea.</title>
        <authorList>
            <person name="Yang Q."/>
            <person name="Zhang X."/>
            <person name="Tian X."/>
        </authorList>
    </citation>
    <scope>NUCLEOTIDE SEQUENCE [LARGE SCALE GENOMIC DNA]</scope>
    <source>
        <strain evidence="1 2">AM1-D1</strain>
        <plasmid evidence="1 2">unnamed5</plasmid>
    </source>
</reference>
<keyword evidence="2" id="KW-1185">Reference proteome</keyword>
<dbReference type="EMBL" id="CP018081">
    <property type="protein sequence ID" value="APE46280.1"/>
    <property type="molecule type" value="Genomic_DNA"/>
</dbReference>
<name>A0A1J0WQ44_9RHOB</name>
<keyword evidence="1" id="KW-0614">Plasmid</keyword>
<accession>A0A1J0WQ44</accession>
<organism evidence="1 2">
    <name type="scientific">Sulfitobacter alexandrii</name>
    <dbReference type="NCBI Taxonomy" id="1917485"/>
    <lineage>
        <taxon>Bacteria</taxon>
        <taxon>Pseudomonadati</taxon>
        <taxon>Pseudomonadota</taxon>
        <taxon>Alphaproteobacteria</taxon>
        <taxon>Rhodobacterales</taxon>
        <taxon>Roseobacteraceae</taxon>
        <taxon>Sulfitobacter</taxon>
    </lineage>
</organism>
<protein>
    <submittedName>
        <fullName evidence="1">Uncharacterized protein</fullName>
    </submittedName>
</protein>
<dbReference type="Proteomes" id="UP000181897">
    <property type="component" value="Plasmid unnamed5"/>
</dbReference>
<gene>
    <name evidence="1" type="ORF">BOO69_22360</name>
</gene>
<proteinExistence type="predicted"/>
<sequence length="162" mass="18255">MALVQLGQDVGDNPFTAYFFGDLSLTRHQRRSDAAICAHSLLPFLHFTRAGRLGKQTVGLPFPFLTLCFVVKRHGVGTDPQAVFKDPRQIAAKSITRDKPDEGREDRSIRPVRFFELIHPCFHQRRHDGRSCSHVGTSISVLQNGCEVRHMDHAPNQLQVSL</sequence>
<dbReference type="AlphaFoldDB" id="A0A1J0WQ44"/>
<dbReference type="KEGG" id="suam:BOO69_22360"/>
<evidence type="ECO:0000313" key="2">
    <source>
        <dbReference type="Proteomes" id="UP000181897"/>
    </source>
</evidence>